<dbReference type="PANTHER" id="PTHR14237:SF19">
    <property type="entry name" value="MITOCHONDRIAL AMIDOXIME REDUCING COMPONENT 1"/>
    <property type="match status" value="1"/>
</dbReference>
<dbReference type="HOGENOM" id="CLU_028286_1_0_1"/>
<name>W4KNL2_HETIT</name>
<dbReference type="STRING" id="747525.W4KNL2"/>
<dbReference type="InterPro" id="IPR005303">
    <property type="entry name" value="MOCOS_middle"/>
</dbReference>
<keyword evidence="3" id="KW-1185">Reference proteome</keyword>
<evidence type="ECO:0000259" key="1">
    <source>
        <dbReference type="PROSITE" id="PS51340"/>
    </source>
</evidence>
<dbReference type="InParanoid" id="W4KNL2"/>
<dbReference type="GO" id="GO:0030151">
    <property type="term" value="F:molybdenum ion binding"/>
    <property type="evidence" value="ECO:0007669"/>
    <property type="project" value="InterPro"/>
</dbReference>
<dbReference type="GeneID" id="20669530"/>
<proteinExistence type="predicted"/>
<dbReference type="eggNOG" id="KOG2362">
    <property type="taxonomic scope" value="Eukaryota"/>
</dbReference>
<accession>W4KNL2</accession>
<dbReference type="EMBL" id="KI925454">
    <property type="protein sequence ID" value="ETW86980.1"/>
    <property type="molecule type" value="Genomic_DNA"/>
</dbReference>
<feature type="domain" description="MOSC" evidence="1">
    <location>
        <begin position="213"/>
        <end position="377"/>
    </location>
</feature>
<dbReference type="AlphaFoldDB" id="W4KNL2"/>
<dbReference type="PANTHER" id="PTHR14237">
    <property type="entry name" value="MOLYBDOPTERIN COFACTOR SULFURASE MOSC"/>
    <property type="match status" value="1"/>
</dbReference>
<dbReference type="RefSeq" id="XP_009540938.1">
    <property type="nucleotide sequence ID" value="XM_009542643.1"/>
</dbReference>
<dbReference type="GO" id="GO:0030170">
    <property type="term" value="F:pyridoxal phosphate binding"/>
    <property type="evidence" value="ECO:0007669"/>
    <property type="project" value="InterPro"/>
</dbReference>
<gene>
    <name evidence="2" type="ORF">HETIRDRAFT_307816</name>
</gene>
<dbReference type="InterPro" id="IPR005302">
    <property type="entry name" value="MoCF_Sase_C"/>
</dbReference>
<dbReference type="OrthoDB" id="17255at2759"/>
<dbReference type="GO" id="GO:0003824">
    <property type="term" value="F:catalytic activity"/>
    <property type="evidence" value="ECO:0007669"/>
    <property type="project" value="InterPro"/>
</dbReference>
<evidence type="ECO:0000313" key="3">
    <source>
        <dbReference type="Proteomes" id="UP000030671"/>
    </source>
</evidence>
<evidence type="ECO:0000313" key="2">
    <source>
        <dbReference type="EMBL" id="ETW86980.1"/>
    </source>
</evidence>
<sequence length="382" mass="42278">MLACRLLLSIIFEPARLKNASESLSRLHSSSSEALETSFIFDATKNQDAVQKRLDAGKVTVSRIMVYPIKSCRGISVLKSNFTPLGLEYDRQWCIIDAMSHRIITARAVPKMVLITPRVIESDIDPCGGRLQISFPAESGCETFFVPLKPTSDMLQNYSITDDCSVHSDTGIDGYITQPHPDSSNTDALLCSATLSKYFGKPVHLIFKGSRARPVEPTWSFPNLNAHLNYQDGYPLMVVSEESFGSVKKMAAKWCSEQDIDEFKHWNVDSLVLERYRPNIVFNGASVPFSEDMWREIVLTSHTNESSSFTLVAKCTRCLLPNIDPLNGVRNMSIPSKPLSKFRTGLDPGRTDDSCFGCNAVGLASGVMSVGDVVSVTTWDIV</sequence>
<protein>
    <recommendedName>
        <fullName evidence="1">MOSC domain-containing protein</fullName>
    </recommendedName>
</protein>
<dbReference type="SUPFAM" id="SSF141673">
    <property type="entry name" value="MOSC N-terminal domain-like"/>
    <property type="match status" value="1"/>
</dbReference>
<dbReference type="PROSITE" id="PS51340">
    <property type="entry name" value="MOSC"/>
    <property type="match status" value="1"/>
</dbReference>
<reference evidence="2 3" key="1">
    <citation type="journal article" date="2012" name="New Phytol.">
        <title>Insight into trade-off between wood decay and parasitism from the genome of a fungal forest pathogen.</title>
        <authorList>
            <person name="Olson A."/>
            <person name="Aerts A."/>
            <person name="Asiegbu F."/>
            <person name="Belbahri L."/>
            <person name="Bouzid O."/>
            <person name="Broberg A."/>
            <person name="Canback B."/>
            <person name="Coutinho P.M."/>
            <person name="Cullen D."/>
            <person name="Dalman K."/>
            <person name="Deflorio G."/>
            <person name="van Diepen L.T."/>
            <person name="Dunand C."/>
            <person name="Duplessis S."/>
            <person name="Durling M."/>
            <person name="Gonthier P."/>
            <person name="Grimwood J."/>
            <person name="Fossdal C.G."/>
            <person name="Hansson D."/>
            <person name="Henrissat B."/>
            <person name="Hietala A."/>
            <person name="Himmelstrand K."/>
            <person name="Hoffmeister D."/>
            <person name="Hogberg N."/>
            <person name="James T.Y."/>
            <person name="Karlsson M."/>
            <person name="Kohler A."/>
            <person name="Kues U."/>
            <person name="Lee Y.H."/>
            <person name="Lin Y.C."/>
            <person name="Lind M."/>
            <person name="Lindquist E."/>
            <person name="Lombard V."/>
            <person name="Lucas S."/>
            <person name="Lunden K."/>
            <person name="Morin E."/>
            <person name="Murat C."/>
            <person name="Park J."/>
            <person name="Raffaello T."/>
            <person name="Rouze P."/>
            <person name="Salamov A."/>
            <person name="Schmutz J."/>
            <person name="Solheim H."/>
            <person name="Stahlberg J."/>
            <person name="Velez H."/>
            <person name="de Vries R.P."/>
            <person name="Wiebenga A."/>
            <person name="Woodward S."/>
            <person name="Yakovlev I."/>
            <person name="Garbelotto M."/>
            <person name="Martin F."/>
            <person name="Grigoriev I.V."/>
            <person name="Stenlid J."/>
        </authorList>
    </citation>
    <scope>NUCLEOTIDE SEQUENCE [LARGE SCALE GENOMIC DNA]</scope>
    <source>
        <strain evidence="2 3">TC 32-1</strain>
    </source>
</reference>
<organism evidence="2 3">
    <name type="scientific">Heterobasidion irregulare (strain TC 32-1)</name>
    <dbReference type="NCBI Taxonomy" id="747525"/>
    <lineage>
        <taxon>Eukaryota</taxon>
        <taxon>Fungi</taxon>
        <taxon>Dikarya</taxon>
        <taxon>Basidiomycota</taxon>
        <taxon>Agaricomycotina</taxon>
        <taxon>Agaricomycetes</taxon>
        <taxon>Russulales</taxon>
        <taxon>Bondarzewiaceae</taxon>
        <taxon>Heterobasidion</taxon>
        <taxon>Heterobasidion annosum species complex</taxon>
    </lineage>
</organism>
<dbReference type="Proteomes" id="UP000030671">
    <property type="component" value="Unassembled WGS sequence"/>
</dbReference>
<dbReference type="KEGG" id="hir:HETIRDRAFT_307816"/>
<dbReference type="Pfam" id="PF03476">
    <property type="entry name" value="MOSC_N"/>
    <property type="match status" value="1"/>
</dbReference>
<dbReference type="Pfam" id="PF03473">
    <property type="entry name" value="MOSC"/>
    <property type="match status" value="1"/>
</dbReference>